<dbReference type="PANTHER" id="PTHR30055">
    <property type="entry name" value="HTH-TYPE TRANSCRIPTIONAL REGULATOR RUTR"/>
    <property type="match status" value="1"/>
</dbReference>
<feature type="DNA-binding region" description="H-T-H motif" evidence="4">
    <location>
        <begin position="261"/>
        <end position="280"/>
    </location>
</feature>
<dbReference type="PROSITE" id="PS50977">
    <property type="entry name" value="HTH_TETR_2"/>
    <property type="match status" value="2"/>
</dbReference>
<keyword evidence="7" id="KW-1185">Reference proteome</keyword>
<gene>
    <name evidence="6" type="ORF">SAMN04489730_2649</name>
</gene>
<evidence type="ECO:0000259" key="5">
    <source>
        <dbReference type="PROSITE" id="PS50977"/>
    </source>
</evidence>
<evidence type="ECO:0000256" key="2">
    <source>
        <dbReference type="ARBA" id="ARBA00023125"/>
    </source>
</evidence>
<keyword evidence="1" id="KW-0805">Transcription regulation</keyword>
<evidence type="ECO:0000313" key="6">
    <source>
        <dbReference type="EMBL" id="SFW66784.1"/>
    </source>
</evidence>
<dbReference type="STRING" id="546364.SAMN04489730_2649"/>
<dbReference type="PANTHER" id="PTHR30055:SF237">
    <property type="entry name" value="TRANSCRIPTIONAL REPRESSOR MCE3R"/>
    <property type="match status" value="1"/>
</dbReference>
<dbReference type="PROSITE" id="PS01081">
    <property type="entry name" value="HTH_TETR_1"/>
    <property type="match status" value="1"/>
</dbReference>
<protein>
    <submittedName>
        <fullName evidence="6">DNA-binding transcriptional regulator, AcrR family</fullName>
    </submittedName>
</protein>
<dbReference type="FunFam" id="1.10.10.60:FF:000141">
    <property type="entry name" value="TetR family transcriptional regulator"/>
    <property type="match status" value="1"/>
</dbReference>
<sequence length="419" mass="45522">MPINISPDNPMVSMGCGCAVSRYRSLTMTDVERATRPRDRKAQLAAVAAELFRARGFPGVGIKDIADAAGVTGPALYRHFADKQAILAYVVLSGFEDLEAATAEALSDAVPPADQLEQLLGLLATQAVERREIAALWRWEGRHLPKEDQREIARRSALALTAWSKALLARRPELAAEDAELLCWAALSVFGSVSVHHTSVARRRFAQLLVDLALDVLDTTLPTPPDVPPEPVAGLGTPSRREQVLAAATRLFAQRGFHDVSMEDIGAAAGIAGPSVYRHFPSKAALMVAIGHRAADRLALAAERALQTSDETDGLRRLAASYVHTILHTPELLVSFSADRVTMPDRDKADLLRVQRDYVAQWVTLLSAVRPELPPREAKITVHAALTIANDLARTRRVASRPHFEAELTTLLHTVLGVS</sequence>
<dbReference type="GO" id="GO:0045892">
    <property type="term" value="P:negative regulation of DNA-templated transcription"/>
    <property type="evidence" value="ECO:0007669"/>
    <property type="project" value="UniProtKB-ARBA"/>
</dbReference>
<dbReference type="AlphaFoldDB" id="A0A1K1R3T7"/>
<feature type="domain" description="HTH tetR-type" evidence="5">
    <location>
        <begin position="38"/>
        <end position="98"/>
    </location>
</feature>
<dbReference type="Gene3D" id="1.10.357.10">
    <property type="entry name" value="Tetracycline Repressor, domain 2"/>
    <property type="match status" value="2"/>
</dbReference>
<dbReference type="InterPro" id="IPR009057">
    <property type="entry name" value="Homeodomain-like_sf"/>
</dbReference>
<evidence type="ECO:0000313" key="7">
    <source>
        <dbReference type="Proteomes" id="UP000182740"/>
    </source>
</evidence>
<organism evidence="6 7">
    <name type="scientific">Amycolatopsis australiensis</name>
    <dbReference type="NCBI Taxonomy" id="546364"/>
    <lineage>
        <taxon>Bacteria</taxon>
        <taxon>Bacillati</taxon>
        <taxon>Actinomycetota</taxon>
        <taxon>Actinomycetes</taxon>
        <taxon>Pseudonocardiales</taxon>
        <taxon>Pseudonocardiaceae</taxon>
        <taxon>Amycolatopsis</taxon>
    </lineage>
</organism>
<feature type="DNA-binding region" description="H-T-H motif" evidence="4">
    <location>
        <begin position="61"/>
        <end position="80"/>
    </location>
</feature>
<reference evidence="7" key="1">
    <citation type="submission" date="2016-11" db="EMBL/GenBank/DDBJ databases">
        <authorList>
            <person name="Varghese N."/>
            <person name="Submissions S."/>
        </authorList>
    </citation>
    <scope>NUCLEOTIDE SEQUENCE [LARGE SCALE GENOMIC DNA]</scope>
    <source>
        <strain evidence="7">DSM 44671</strain>
    </source>
</reference>
<dbReference type="InterPro" id="IPR050109">
    <property type="entry name" value="HTH-type_TetR-like_transc_reg"/>
</dbReference>
<dbReference type="Gene3D" id="1.10.10.60">
    <property type="entry name" value="Homeodomain-like"/>
    <property type="match status" value="2"/>
</dbReference>
<name>A0A1K1R3T7_9PSEU</name>
<dbReference type="GO" id="GO:0003700">
    <property type="term" value="F:DNA-binding transcription factor activity"/>
    <property type="evidence" value="ECO:0007669"/>
    <property type="project" value="TreeGrafter"/>
</dbReference>
<proteinExistence type="predicted"/>
<feature type="domain" description="HTH tetR-type" evidence="5">
    <location>
        <begin position="238"/>
        <end position="298"/>
    </location>
</feature>
<dbReference type="GO" id="GO:0000976">
    <property type="term" value="F:transcription cis-regulatory region binding"/>
    <property type="evidence" value="ECO:0007669"/>
    <property type="project" value="TreeGrafter"/>
</dbReference>
<evidence type="ECO:0000256" key="1">
    <source>
        <dbReference type="ARBA" id="ARBA00023015"/>
    </source>
</evidence>
<dbReference type="PRINTS" id="PR00455">
    <property type="entry name" value="HTHTETR"/>
</dbReference>
<dbReference type="Pfam" id="PF00440">
    <property type="entry name" value="TetR_N"/>
    <property type="match status" value="2"/>
</dbReference>
<accession>A0A1K1R3T7</accession>
<keyword evidence="2 4" id="KW-0238">DNA-binding</keyword>
<dbReference type="SUPFAM" id="SSF46689">
    <property type="entry name" value="Homeodomain-like"/>
    <property type="match status" value="2"/>
</dbReference>
<evidence type="ECO:0000256" key="4">
    <source>
        <dbReference type="PROSITE-ProRule" id="PRU00335"/>
    </source>
</evidence>
<evidence type="ECO:0000256" key="3">
    <source>
        <dbReference type="ARBA" id="ARBA00023163"/>
    </source>
</evidence>
<dbReference type="EMBL" id="FPJG01000006">
    <property type="protein sequence ID" value="SFW66784.1"/>
    <property type="molecule type" value="Genomic_DNA"/>
</dbReference>
<dbReference type="InterPro" id="IPR001647">
    <property type="entry name" value="HTH_TetR"/>
</dbReference>
<dbReference type="Proteomes" id="UP000182740">
    <property type="component" value="Unassembled WGS sequence"/>
</dbReference>
<dbReference type="InterPro" id="IPR023772">
    <property type="entry name" value="DNA-bd_HTH_TetR-type_CS"/>
</dbReference>
<keyword evidence="3" id="KW-0804">Transcription</keyword>